<feature type="region of interest" description="Disordered" evidence="1">
    <location>
        <begin position="1"/>
        <end position="25"/>
    </location>
</feature>
<keyword evidence="3" id="KW-1185">Reference proteome</keyword>
<evidence type="ECO:0000256" key="1">
    <source>
        <dbReference type="SAM" id="MobiDB-lite"/>
    </source>
</evidence>
<evidence type="ECO:0000313" key="2">
    <source>
        <dbReference type="EMBL" id="EGZ06480.1"/>
    </source>
</evidence>
<evidence type="ECO:0000313" key="3">
    <source>
        <dbReference type="Proteomes" id="UP000002640"/>
    </source>
</evidence>
<sequence length="199" mass="22828">MVDRRKDADKVELPGPTKTHASDGRRIYGSAGEQLEFDNLYPVFATPSGRERRTEARCGTSIDIDDFIIALPVKEMNDLYVAICPGEDDRAHNFIWMMRWLETCMELSEEQDEHIERSIAMEADPSTPHNTLMNHYKEGLDLQKRYNVVADLATAMDRVDMLADQLKDQAHWTCSCENCHTTARPNGFKSNLSTWHHKL</sequence>
<name>G5AE78_PHYSP</name>
<dbReference type="Proteomes" id="UP000002640">
    <property type="component" value="Unassembled WGS sequence"/>
</dbReference>
<protein>
    <submittedName>
        <fullName evidence="2">Uncharacterized protein</fullName>
    </submittedName>
</protein>
<proteinExistence type="predicted"/>
<feature type="compositionally biased region" description="Basic and acidic residues" evidence="1">
    <location>
        <begin position="1"/>
        <end position="12"/>
    </location>
</feature>
<dbReference type="GeneID" id="20648138"/>
<dbReference type="InParanoid" id="G5AE78"/>
<gene>
    <name evidence="2" type="ORF">PHYSODRAFT_341739</name>
</gene>
<organism evidence="2 3">
    <name type="scientific">Phytophthora sojae (strain P6497)</name>
    <name type="common">Soybean stem and root rot agent</name>
    <name type="synonym">Phytophthora megasperma f. sp. glycines</name>
    <dbReference type="NCBI Taxonomy" id="1094619"/>
    <lineage>
        <taxon>Eukaryota</taxon>
        <taxon>Sar</taxon>
        <taxon>Stramenopiles</taxon>
        <taxon>Oomycota</taxon>
        <taxon>Peronosporomycetes</taxon>
        <taxon>Peronosporales</taxon>
        <taxon>Peronosporaceae</taxon>
        <taxon>Phytophthora</taxon>
    </lineage>
</organism>
<accession>G5AE78</accession>
<dbReference type="KEGG" id="psoj:PHYSODRAFT_341739"/>
<dbReference type="RefSeq" id="XP_009538377.1">
    <property type="nucleotide sequence ID" value="XM_009540082.1"/>
</dbReference>
<dbReference type="AlphaFoldDB" id="G5AE78"/>
<reference evidence="2 3" key="1">
    <citation type="journal article" date="2006" name="Science">
        <title>Phytophthora genome sequences uncover evolutionary origins and mechanisms of pathogenesis.</title>
        <authorList>
            <person name="Tyler B.M."/>
            <person name="Tripathy S."/>
            <person name="Zhang X."/>
            <person name="Dehal P."/>
            <person name="Jiang R.H."/>
            <person name="Aerts A."/>
            <person name="Arredondo F.D."/>
            <person name="Baxter L."/>
            <person name="Bensasson D."/>
            <person name="Beynon J.L."/>
            <person name="Chapman J."/>
            <person name="Damasceno C.M."/>
            <person name="Dorrance A.E."/>
            <person name="Dou D."/>
            <person name="Dickerman A.W."/>
            <person name="Dubchak I.L."/>
            <person name="Garbelotto M."/>
            <person name="Gijzen M."/>
            <person name="Gordon S.G."/>
            <person name="Govers F."/>
            <person name="Grunwald N.J."/>
            <person name="Huang W."/>
            <person name="Ivors K.L."/>
            <person name="Jones R.W."/>
            <person name="Kamoun S."/>
            <person name="Krampis K."/>
            <person name="Lamour K.H."/>
            <person name="Lee M.K."/>
            <person name="McDonald W.H."/>
            <person name="Medina M."/>
            <person name="Meijer H.J."/>
            <person name="Nordberg E.K."/>
            <person name="Maclean D.J."/>
            <person name="Ospina-Giraldo M.D."/>
            <person name="Morris P.F."/>
            <person name="Phuntumart V."/>
            <person name="Putnam N.H."/>
            <person name="Rash S."/>
            <person name="Rose J.K."/>
            <person name="Sakihama Y."/>
            <person name="Salamov A.A."/>
            <person name="Savidor A."/>
            <person name="Scheuring C.F."/>
            <person name="Smith B.M."/>
            <person name="Sobral B.W."/>
            <person name="Terry A."/>
            <person name="Torto-Alalibo T.A."/>
            <person name="Win J."/>
            <person name="Xu Z."/>
            <person name="Zhang H."/>
            <person name="Grigoriev I.V."/>
            <person name="Rokhsar D.S."/>
            <person name="Boore J.L."/>
        </authorList>
    </citation>
    <scope>NUCLEOTIDE SEQUENCE [LARGE SCALE GENOMIC DNA]</scope>
    <source>
        <strain evidence="2 3">P6497</strain>
    </source>
</reference>
<dbReference type="EMBL" id="JH159164">
    <property type="protein sequence ID" value="EGZ06480.1"/>
    <property type="molecule type" value="Genomic_DNA"/>
</dbReference>